<keyword evidence="4" id="KW-0732">Signal</keyword>
<dbReference type="GO" id="GO:0005576">
    <property type="term" value="C:extracellular region"/>
    <property type="evidence" value="ECO:0007669"/>
    <property type="project" value="UniProtKB-SubCell"/>
</dbReference>
<feature type="non-terminal residue" evidence="7">
    <location>
        <position position="1"/>
    </location>
</feature>
<dbReference type="Proteomes" id="UP000283509">
    <property type="component" value="Unassembled WGS sequence"/>
</dbReference>
<dbReference type="STRING" id="6689.A0A3R7LVH5"/>
<feature type="compositionally biased region" description="Low complexity" evidence="6">
    <location>
        <begin position="52"/>
        <end position="71"/>
    </location>
</feature>
<name>A0A3R7LVH5_PENVA</name>
<evidence type="ECO:0000256" key="1">
    <source>
        <dbReference type="ARBA" id="ARBA00004613"/>
    </source>
</evidence>
<keyword evidence="8" id="KW-1185">Reference proteome</keyword>
<evidence type="ECO:0000313" key="7">
    <source>
        <dbReference type="EMBL" id="ROT65568.1"/>
    </source>
</evidence>
<dbReference type="PANTHER" id="PTHR13234:SF8">
    <property type="entry name" value="GAMMA-INTERFERON-INDUCIBLE LYSOSOMAL THIOL REDUCTASE"/>
    <property type="match status" value="1"/>
</dbReference>
<dbReference type="GO" id="GO:0016671">
    <property type="term" value="F:oxidoreductase activity, acting on a sulfur group of donors, disulfide as acceptor"/>
    <property type="evidence" value="ECO:0007669"/>
    <property type="project" value="InterPro"/>
</dbReference>
<comment type="similarity">
    <text evidence="2">Belongs to the GILT family.</text>
</comment>
<evidence type="ECO:0000256" key="3">
    <source>
        <dbReference type="ARBA" id="ARBA00022525"/>
    </source>
</evidence>
<evidence type="ECO:0000256" key="2">
    <source>
        <dbReference type="ARBA" id="ARBA00005679"/>
    </source>
</evidence>
<dbReference type="EMBL" id="QCYY01003069">
    <property type="protein sequence ID" value="ROT65568.1"/>
    <property type="molecule type" value="Genomic_DNA"/>
</dbReference>
<keyword evidence="5" id="KW-0325">Glycoprotein</keyword>
<accession>A0A3R7LVH5</accession>
<reference evidence="7 8" key="2">
    <citation type="submission" date="2019-01" db="EMBL/GenBank/DDBJ databases">
        <title>The decoding of complex shrimp genome reveals the adaptation for benthos swimmer, frequently molting mechanism and breeding impact on genome.</title>
        <authorList>
            <person name="Sun Y."/>
            <person name="Gao Y."/>
            <person name="Yu Y."/>
        </authorList>
    </citation>
    <scope>NUCLEOTIDE SEQUENCE [LARGE SCALE GENOMIC DNA]</scope>
    <source>
        <tissue evidence="7">Muscle</tissue>
    </source>
</reference>
<comment type="subcellular location">
    <subcellularLocation>
        <location evidence="1">Secreted</location>
    </subcellularLocation>
</comment>
<evidence type="ECO:0000256" key="4">
    <source>
        <dbReference type="ARBA" id="ARBA00022729"/>
    </source>
</evidence>
<keyword evidence="3" id="KW-0964">Secreted</keyword>
<sequence>PTYPPCPTYPTQPPTWPTYPTQPPTWPTYPTQPPLWPTYPPCPTYPTQRPTYPTQRPTYPTQRPTYPTQRPTYPPCSYPTQPPTWPTYPPCPTYPNTPSICGHYQQTVCPYAGRKKRSNGQRRCALEGHCPHGYSCCPNGCPGQSVCVLALPSNATVPQVHRAVPRHQVNVSLVFSTASPLSYWLLQYQVLPVMAALFPFVSLEQVPVSNGQQDGECQYGAPECLGNMLVSCATWHQRNQSAVVAFAACLTMDTALVRGGNAAMVLKKALKCLQYQPEVWNKVVACASTDEGLNLFMAAWNRQKEIGVAYDGSPVVAFNGRRREFRISVRKSGPV</sequence>
<dbReference type="PANTHER" id="PTHR13234">
    <property type="entry name" value="GAMMA-INTERFERON INDUCIBLE LYSOSOMAL THIOL REDUCTASE GILT"/>
    <property type="match status" value="1"/>
</dbReference>
<comment type="caution">
    <text evidence="7">The sequence shown here is derived from an EMBL/GenBank/DDBJ whole genome shotgun (WGS) entry which is preliminary data.</text>
</comment>
<proteinExistence type="inferred from homology"/>
<evidence type="ECO:0000313" key="8">
    <source>
        <dbReference type="Proteomes" id="UP000283509"/>
    </source>
</evidence>
<protein>
    <submittedName>
        <fullName evidence="7">Putative zonadhesin</fullName>
    </submittedName>
</protein>
<organism evidence="7 8">
    <name type="scientific">Penaeus vannamei</name>
    <name type="common">Whiteleg shrimp</name>
    <name type="synonym">Litopenaeus vannamei</name>
    <dbReference type="NCBI Taxonomy" id="6689"/>
    <lineage>
        <taxon>Eukaryota</taxon>
        <taxon>Metazoa</taxon>
        <taxon>Ecdysozoa</taxon>
        <taxon>Arthropoda</taxon>
        <taxon>Crustacea</taxon>
        <taxon>Multicrustacea</taxon>
        <taxon>Malacostraca</taxon>
        <taxon>Eumalacostraca</taxon>
        <taxon>Eucarida</taxon>
        <taxon>Decapoda</taxon>
        <taxon>Dendrobranchiata</taxon>
        <taxon>Penaeoidea</taxon>
        <taxon>Penaeidae</taxon>
        <taxon>Penaeus</taxon>
    </lineage>
</organism>
<dbReference type="OrthoDB" id="6376574at2759"/>
<reference evidence="7 8" key="1">
    <citation type="submission" date="2018-04" db="EMBL/GenBank/DDBJ databases">
        <authorList>
            <person name="Zhang X."/>
            <person name="Yuan J."/>
            <person name="Li F."/>
            <person name="Xiang J."/>
        </authorList>
    </citation>
    <scope>NUCLEOTIDE SEQUENCE [LARGE SCALE GENOMIC DNA]</scope>
    <source>
        <tissue evidence="7">Muscle</tissue>
    </source>
</reference>
<dbReference type="InterPro" id="IPR004911">
    <property type="entry name" value="Interferon-induced_GILT"/>
</dbReference>
<evidence type="ECO:0000256" key="5">
    <source>
        <dbReference type="ARBA" id="ARBA00023180"/>
    </source>
</evidence>
<feature type="region of interest" description="Disordered" evidence="6">
    <location>
        <begin position="52"/>
        <end position="73"/>
    </location>
</feature>
<dbReference type="Pfam" id="PF03227">
    <property type="entry name" value="GILT"/>
    <property type="match status" value="1"/>
</dbReference>
<gene>
    <name evidence="7" type="ORF">C7M84_016465</name>
</gene>
<dbReference type="AlphaFoldDB" id="A0A3R7LVH5"/>
<evidence type="ECO:0000256" key="6">
    <source>
        <dbReference type="SAM" id="MobiDB-lite"/>
    </source>
</evidence>